<dbReference type="EMBL" id="GBRH01252159">
    <property type="protein sequence ID" value="JAD45736.1"/>
    <property type="molecule type" value="Transcribed_RNA"/>
</dbReference>
<reference evidence="1" key="1">
    <citation type="submission" date="2014-09" db="EMBL/GenBank/DDBJ databases">
        <authorList>
            <person name="Magalhaes I.L.F."/>
            <person name="Oliveira U."/>
            <person name="Santos F.R."/>
            <person name="Vidigal T.H.D.A."/>
            <person name="Brescovit A.D."/>
            <person name="Santos A.J."/>
        </authorList>
    </citation>
    <scope>NUCLEOTIDE SEQUENCE</scope>
    <source>
        <tissue evidence="1">Shoot tissue taken approximately 20 cm above the soil surface</tissue>
    </source>
</reference>
<reference evidence="1" key="2">
    <citation type="journal article" date="2015" name="Data Brief">
        <title>Shoot transcriptome of the giant reed, Arundo donax.</title>
        <authorList>
            <person name="Barrero R.A."/>
            <person name="Guerrero F.D."/>
            <person name="Moolhuijzen P."/>
            <person name="Goolsby J.A."/>
            <person name="Tidwell J."/>
            <person name="Bellgard S.E."/>
            <person name="Bellgard M.I."/>
        </authorList>
    </citation>
    <scope>NUCLEOTIDE SEQUENCE</scope>
    <source>
        <tissue evidence="1">Shoot tissue taken approximately 20 cm above the soil surface</tissue>
    </source>
</reference>
<dbReference type="AlphaFoldDB" id="A0A0A9A3R2"/>
<name>A0A0A9A3R2_ARUDO</name>
<evidence type="ECO:0000313" key="1">
    <source>
        <dbReference type="EMBL" id="JAD45736.1"/>
    </source>
</evidence>
<proteinExistence type="predicted"/>
<accession>A0A0A9A3R2</accession>
<protein>
    <submittedName>
        <fullName evidence="1">Uncharacterized protein</fullName>
    </submittedName>
</protein>
<organism evidence="1">
    <name type="scientific">Arundo donax</name>
    <name type="common">Giant reed</name>
    <name type="synonym">Donax arundinaceus</name>
    <dbReference type="NCBI Taxonomy" id="35708"/>
    <lineage>
        <taxon>Eukaryota</taxon>
        <taxon>Viridiplantae</taxon>
        <taxon>Streptophyta</taxon>
        <taxon>Embryophyta</taxon>
        <taxon>Tracheophyta</taxon>
        <taxon>Spermatophyta</taxon>
        <taxon>Magnoliopsida</taxon>
        <taxon>Liliopsida</taxon>
        <taxon>Poales</taxon>
        <taxon>Poaceae</taxon>
        <taxon>PACMAD clade</taxon>
        <taxon>Arundinoideae</taxon>
        <taxon>Arundineae</taxon>
        <taxon>Arundo</taxon>
    </lineage>
</organism>
<sequence length="73" mass="8839">MNLLFSQSTRKRCMNRCIYLNWWRESALVYLRNKMNLMLSHSTRKRPICRCICLNCMRELTLHLISKCICLNV</sequence>